<organism evidence="2 3">
    <name type="scientific">Persicobacter diffluens</name>
    <dbReference type="NCBI Taxonomy" id="981"/>
    <lineage>
        <taxon>Bacteria</taxon>
        <taxon>Pseudomonadati</taxon>
        <taxon>Bacteroidota</taxon>
        <taxon>Cytophagia</taxon>
        <taxon>Cytophagales</taxon>
        <taxon>Persicobacteraceae</taxon>
        <taxon>Persicobacter</taxon>
    </lineage>
</organism>
<keyword evidence="1" id="KW-0732">Signal</keyword>
<name>A0AAN4VWQ0_9BACT</name>
<comment type="caution">
    <text evidence="2">The sequence shown here is derived from an EMBL/GenBank/DDBJ whole genome shotgun (WGS) entry which is preliminary data.</text>
</comment>
<protein>
    <recommendedName>
        <fullName evidence="4">Peptidase C-terminal archaeal/bacterial domain-containing protein</fullName>
    </recommendedName>
</protein>
<evidence type="ECO:0000256" key="1">
    <source>
        <dbReference type="SAM" id="SignalP"/>
    </source>
</evidence>
<accession>A0AAN4VWQ0</accession>
<evidence type="ECO:0000313" key="2">
    <source>
        <dbReference type="EMBL" id="GJM60318.1"/>
    </source>
</evidence>
<keyword evidence="3" id="KW-1185">Reference proteome</keyword>
<feature type="signal peptide" evidence="1">
    <location>
        <begin position="1"/>
        <end position="23"/>
    </location>
</feature>
<evidence type="ECO:0008006" key="4">
    <source>
        <dbReference type="Google" id="ProtNLM"/>
    </source>
</evidence>
<dbReference type="AlphaFoldDB" id="A0AAN4VWQ0"/>
<sequence>MKNLLFVFLFLAFGLVAVSPAQAQCNSDGFTDTCLGSLKDGFTFLKSFKIDGQGGAKQKVEYSYVFSKDTKYYINVCGQNGVDGIIVTMYDSNRKLVATNHANGKFYPGITYPCNATGIYYITFTFKDSENYCGGSVLGFSR</sequence>
<gene>
    <name evidence="2" type="ORF">PEDI_08700</name>
</gene>
<evidence type="ECO:0000313" key="3">
    <source>
        <dbReference type="Proteomes" id="UP001310022"/>
    </source>
</evidence>
<proteinExistence type="predicted"/>
<feature type="chain" id="PRO_5042884340" description="Peptidase C-terminal archaeal/bacterial domain-containing protein" evidence="1">
    <location>
        <begin position="24"/>
        <end position="142"/>
    </location>
</feature>
<dbReference type="RefSeq" id="WP_053404183.1">
    <property type="nucleotide sequence ID" value="NZ_BQKE01000001.1"/>
</dbReference>
<dbReference type="EMBL" id="BQKE01000001">
    <property type="protein sequence ID" value="GJM60318.1"/>
    <property type="molecule type" value="Genomic_DNA"/>
</dbReference>
<dbReference type="Proteomes" id="UP001310022">
    <property type="component" value="Unassembled WGS sequence"/>
</dbReference>
<reference evidence="2 3" key="1">
    <citation type="submission" date="2021-12" db="EMBL/GenBank/DDBJ databases">
        <title>Genome sequencing of bacteria with rrn-lacking chromosome and rrn-plasmid.</title>
        <authorList>
            <person name="Anda M."/>
            <person name="Iwasaki W."/>
        </authorList>
    </citation>
    <scope>NUCLEOTIDE SEQUENCE [LARGE SCALE GENOMIC DNA]</scope>
    <source>
        <strain evidence="2 3">NBRC 15940</strain>
    </source>
</reference>